<evidence type="ECO:0000256" key="6">
    <source>
        <dbReference type="ARBA" id="ARBA00022556"/>
    </source>
</evidence>
<evidence type="ECO:0000256" key="8">
    <source>
        <dbReference type="ARBA" id="ARBA00022801"/>
    </source>
</evidence>
<dbReference type="RefSeq" id="WP_082336177.1">
    <property type="nucleotide sequence ID" value="NZ_FOQK01000007.1"/>
</dbReference>
<dbReference type="OrthoDB" id="9772788at2"/>
<sequence length="276" mass="30626">MQNQITLAQEAAYTGVGLHSGRDVHMVLKPAPADTGIVFIRTDLPERPQIHAVAINVTSTLRATTVEENGHKVFTIEHLMSAFHAQGIDNCYVEMDSEEPPVADGSALAFFDLMQQAGRQEQAAPRREVVIDKVYRIDDEEHKRFVMVLPYDGFRVSFTSLNPHKLIGVQYENFEITPETYHQEVAPARTIAYEKEIKALQEMGLGLGGTLDSVIVYNDEGWLNPLHFEDELVRHKILDVIGDLRLAGPIRGHVIAVASGHALNTQLAKKIAAELG</sequence>
<keyword evidence="5 12" id="KW-0444">Lipid biosynthesis</keyword>
<dbReference type="InterPro" id="IPR004463">
    <property type="entry name" value="UDP-acyl_GlcNac_deAcase"/>
</dbReference>
<dbReference type="SUPFAM" id="SSF54211">
    <property type="entry name" value="Ribosomal protein S5 domain 2-like"/>
    <property type="match status" value="2"/>
</dbReference>
<evidence type="ECO:0000256" key="11">
    <source>
        <dbReference type="ARBA" id="ARBA00024535"/>
    </source>
</evidence>
<dbReference type="PANTHER" id="PTHR33694:SF1">
    <property type="entry name" value="UDP-3-O-ACYL-N-ACETYLGLUCOSAMINE DEACETYLASE 1, MITOCHONDRIAL-RELATED"/>
    <property type="match status" value="1"/>
</dbReference>
<feature type="active site" description="Proton donor" evidence="12">
    <location>
        <position position="261"/>
    </location>
</feature>
<proteinExistence type="inferred from homology"/>
<comment type="pathway">
    <text evidence="3 12">Glycolipid biosynthesis; lipid IV(A) biosynthesis; lipid IV(A) from (3R)-3-hydroxytetradecanoyl-[acyl-carrier-protein] and UDP-N-acetyl-alpha-D-glucosamine: step 2/6.</text>
</comment>
<dbReference type="InterPro" id="IPR011334">
    <property type="entry name" value="UDP-acyl_GlcNac_deAcase_C"/>
</dbReference>
<protein>
    <recommendedName>
        <fullName evidence="4 12">UDP-3-O-acyl-N-acetylglucosamine deacetylase</fullName>
        <shortName evidence="12">UDP-3-O-acyl-GlcNAc deacetylase</shortName>
        <ecNumber evidence="4 12">3.5.1.108</ecNumber>
    </recommendedName>
    <alternativeName>
        <fullName evidence="12">UDP-3-O-[R-3-hydroxymyristoyl]-N-acetylglucosamine deacetylase</fullName>
    </alternativeName>
</protein>
<evidence type="ECO:0000256" key="4">
    <source>
        <dbReference type="ARBA" id="ARBA00012745"/>
    </source>
</evidence>
<dbReference type="GO" id="GO:0103117">
    <property type="term" value="F:UDP-3-O-acyl-N-acetylglucosamine deacetylase activity"/>
    <property type="evidence" value="ECO:0007669"/>
    <property type="project" value="UniProtKB-UniRule"/>
</dbReference>
<dbReference type="InterPro" id="IPR020568">
    <property type="entry name" value="Ribosomal_Su5_D2-typ_SF"/>
</dbReference>
<keyword evidence="9 12" id="KW-0862">Zinc</keyword>
<dbReference type="UniPathway" id="UPA00359">
    <property type="reaction ID" value="UER00478"/>
</dbReference>
<dbReference type="Gene3D" id="3.30.1700.10">
    <property type="entry name" value="lpxc deacetylase, domain 2"/>
    <property type="match status" value="1"/>
</dbReference>
<comment type="similarity">
    <text evidence="12">Belongs to the LpxC family.</text>
</comment>
<dbReference type="GO" id="GO:0046872">
    <property type="term" value="F:metal ion binding"/>
    <property type="evidence" value="ECO:0007669"/>
    <property type="project" value="UniProtKB-KW"/>
</dbReference>
<organism evidence="13 14">
    <name type="scientific">Selenomonas ruminantium</name>
    <dbReference type="NCBI Taxonomy" id="971"/>
    <lineage>
        <taxon>Bacteria</taxon>
        <taxon>Bacillati</taxon>
        <taxon>Bacillota</taxon>
        <taxon>Negativicutes</taxon>
        <taxon>Selenomonadales</taxon>
        <taxon>Selenomonadaceae</taxon>
        <taxon>Selenomonas</taxon>
    </lineage>
</organism>
<evidence type="ECO:0000256" key="7">
    <source>
        <dbReference type="ARBA" id="ARBA00022723"/>
    </source>
</evidence>
<dbReference type="EC" id="3.5.1.108" evidence="4 12"/>
<feature type="binding site" evidence="12">
    <location>
        <position position="235"/>
    </location>
    <ligand>
        <name>Zn(2+)</name>
        <dbReference type="ChEBI" id="CHEBI:29105"/>
    </ligand>
</feature>
<feature type="binding site" evidence="12">
    <location>
        <position position="239"/>
    </location>
    <ligand>
        <name>Zn(2+)</name>
        <dbReference type="ChEBI" id="CHEBI:29105"/>
    </ligand>
</feature>
<name>A0A1I3DMB7_SELRU</name>
<dbReference type="GO" id="GO:0016020">
    <property type="term" value="C:membrane"/>
    <property type="evidence" value="ECO:0007669"/>
    <property type="project" value="GOC"/>
</dbReference>
<keyword evidence="8 12" id="KW-0378">Hydrolase</keyword>
<keyword evidence="6 12" id="KW-0441">Lipid A biosynthesis</keyword>
<evidence type="ECO:0000256" key="10">
    <source>
        <dbReference type="ARBA" id="ARBA00023098"/>
    </source>
</evidence>
<keyword evidence="10 12" id="KW-0443">Lipid metabolism</keyword>
<evidence type="ECO:0000256" key="2">
    <source>
        <dbReference type="ARBA" id="ARBA00002923"/>
    </source>
</evidence>
<dbReference type="Pfam" id="PF03331">
    <property type="entry name" value="LpxC"/>
    <property type="match status" value="1"/>
</dbReference>
<evidence type="ECO:0000256" key="3">
    <source>
        <dbReference type="ARBA" id="ARBA00005002"/>
    </source>
</evidence>
<dbReference type="InterPro" id="IPR015870">
    <property type="entry name" value="UDP-acyl_N-AcGlcN_deAcase_N"/>
</dbReference>
<dbReference type="HAMAP" id="MF_00388">
    <property type="entry name" value="LpxC"/>
    <property type="match status" value="1"/>
</dbReference>
<gene>
    <name evidence="12" type="primary">lpxC</name>
    <name evidence="13" type="ORF">SAMN04487861_10719</name>
</gene>
<evidence type="ECO:0000256" key="1">
    <source>
        <dbReference type="ARBA" id="ARBA00001947"/>
    </source>
</evidence>
<dbReference type="EMBL" id="FOQK01000007">
    <property type="protein sequence ID" value="SFH87719.1"/>
    <property type="molecule type" value="Genomic_DNA"/>
</dbReference>
<evidence type="ECO:0000313" key="13">
    <source>
        <dbReference type="EMBL" id="SFH87719.1"/>
    </source>
</evidence>
<comment type="cofactor">
    <cofactor evidence="1 12">
        <name>Zn(2+)</name>
        <dbReference type="ChEBI" id="CHEBI:29105"/>
    </cofactor>
</comment>
<dbReference type="AlphaFoldDB" id="A0A1I3DMB7"/>
<feature type="binding site" evidence="12">
    <location>
        <position position="78"/>
    </location>
    <ligand>
        <name>Zn(2+)</name>
        <dbReference type="ChEBI" id="CHEBI:29105"/>
    </ligand>
</feature>
<dbReference type="GO" id="GO:0009245">
    <property type="term" value="P:lipid A biosynthetic process"/>
    <property type="evidence" value="ECO:0007669"/>
    <property type="project" value="UniProtKB-UniRule"/>
</dbReference>
<evidence type="ECO:0000313" key="14">
    <source>
        <dbReference type="Proteomes" id="UP000183639"/>
    </source>
</evidence>
<dbReference type="NCBIfam" id="TIGR00325">
    <property type="entry name" value="lpxC"/>
    <property type="match status" value="1"/>
</dbReference>
<dbReference type="PANTHER" id="PTHR33694">
    <property type="entry name" value="UDP-3-O-ACYL-N-ACETYLGLUCOSAMINE DEACETYLASE 1, MITOCHONDRIAL-RELATED"/>
    <property type="match status" value="1"/>
</dbReference>
<evidence type="ECO:0000256" key="9">
    <source>
        <dbReference type="ARBA" id="ARBA00022833"/>
    </source>
</evidence>
<keyword evidence="7 12" id="KW-0479">Metal-binding</keyword>
<dbReference type="Proteomes" id="UP000183639">
    <property type="component" value="Unassembled WGS sequence"/>
</dbReference>
<accession>A0A1I3DMB7</accession>
<evidence type="ECO:0000256" key="12">
    <source>
        <dbReference type="HAMAP-Rule" id="MF_00388"/>
    </source>
</evidence>
<comment type="catalytic activity">
    <reaction evidence="11 12">
        <text>a UDP-3-O-[(3R)-3-hydroxyacyl]-N-acetyl-alpha-D-glucosamine + H2O = a UDP-3-O-[(3R)-3-hydroxyacyl]-alpha-D-glucosamine + acetate</text>
        <dbReference type="Rhea" id="RHEA:67816"/>
        <dbReference type="ChEBI" id="CHEBI:15377"/>
        <dbReference type="ChEBI" id="CHEBI:30089"/>
        <dbReference type="ChEBI" id="CHEBI:137740"/>
        <dbReference type="ChEBI" id="CHEBI:173225"/>
        <dbReference type="EC" id="3.5.1.108"/>
    </reaction>
</comment>
<dbReference type="Gene3D" id="3.30.230.20">
    <property type="entry name" value="lpxc deacetylase, domain 1"/>
    <property type="match status" value="1"/>
</dbReference>
<evidence type="ECO:0000256" key="5">
    <source>
        <dbReference type="ARBA" id="ARBA00022516"/>
    </source>
</evidence>
<reference evidence="13 14" key="1">
    <citation type="submission" date="2016-10" db="EMBL/GenBank/DDBJ databases">
        <authorList>
            <person name="de Groot N.N."/>
        </authorList>
    </citation>
    <scope>NUCLEOTIDE SEQUENCE [LARGE SCALE GENOMIC DNA]</scope>
    <source>
        <strain evidence="13 14">Z108</strain>
    </source>
</reference>
<comment type="function">
    <text evidence="2 12">Catalyzes the hydrolysis of UDP-3-O-myristoyl-N-acetylglucosamine to form UDP-3-O-myristoylglucosamine and acetate, the committed step in lipid A biosynthesis.</text>
</comment>